<keyword evidence="2" id="KW-1185">Reference proteome</keyword>
<proteinExistence type="predicted"/>
<dbReference type="KEGG" id="vg:10323093"/>
<evidence type="ECO:0000313" key="1">
    <source>
        <dbReference type="EMBL" id="ADJ19421.1"/>
    </source>
</evidence>
<sequence length="148" mass="17179">MRWMERIGTMLAEQISYRDSSVSSEKGVIEPAHNGTYILTVSHRDPEKWATRFDTVLHIPNEIVESIDLKKPNFDVFWNWYSAYLKQKEVSDKTYKVELAIRQLDAIFTEDELVELFSFKDKRKTAFTKLVASKLEAKVNANKSICIG</sequence>
<protein>
    <submittedName>
        <fullName evidence="1">Uncharacterized protein</fullName>
    </submittedName>
</protein>
<dbReference type="RefSeq" id="YP_004300687.1">
    <property type="nucleotide sequence ID" value="NC_015250.1"/>
</dbReference>
<dbReference type="EMBL" id="HM114315">
    <property type="protein sequence ID" value="ADJ19421.1"/>
    <property type="molecule type" value="Genomic_DNA"/>
</dbReference>
<accession>D9I640</accession>
<reference evidence="1 2" key="1">
    <citation type="journal article" date="2010" name="Virol. J.">
        <title>Genomes of the T4-related bacteriophages as windows on microbial genome evolution.</title>
        <authorList>
            <person name="Petrov V.M."/>
            <person name="Ratnayaka S."/>
            <person name="Nolan J.M."/>
            <person name="Miller E.S."/>
            <person name="Karam J.D."/>
        </authorList>
    </citation>
    <scope>NUCLEOTIDE SEQUENCE [LARGE SCALE GENOMIC DNA]</scope>
    <source>
        <strain evidence="1">Acj133</strain>
    </source>
</reference>
<dbReference type="Proteomes" id="UP000000330">
    <property type="component" value="Segment"/>
</dbReference>
<evidence type="ECO:0000313" key="2">
    <source>
        <dbReference type="Proteomes" id="UP000000330"/>
    </source>
</evidence>
<gene>
    <name evidence="1" type="ORF">Acj133p106</name>
</gene>
<organism evidence="1 2">
    <name type="scientific">Acinetobacter phage 133</name>
    <dbReference type="NCBI Taxonomy" id="2919552"/>
    <lineage>
        <taxon>Viruses</taxon>
        <taxon>Duplodnaviria</taxon>
        <taxon>Heunggongvirae</taxon>
        <taxon>Uroviricota</taxon>
        <taxon>Caudoviricetes</taxon>
        <taxon>Pantevenvirales</taxon>
        <taxon>Straboviridae</taxon>
        <taxon>Tevenvirinae</taxon>
        <taxon>Centumtrigintavirus</taxon>
        <taxon>Centumtrigintavirus cv133</taxon>
        <taxon>Acinetobacter virus 133</taxon>
    </lineage>
</organism>
<dbReference type="GeneID" id="10323093"/>
<name>D9I640_9CAUD</name>